<accession>A0ABU4HQ44</accession>
<reference evidence="2" key="1">
    <citation type="submission" date="2023-07" db="EMBL/GenBank/DDBJ databases">
        <title>Conexibacter stalactiti sp. nov., isolated from stalactites in a lava cave and emended description of the genus Conexibacter.</title>
        <authorList>
            <person name="Lee S.D."/>
        </authorList>
    </citation>
    <scope>NUCLEOTIDE SEQUENCE [LARGE SCALE GENOMIC DNA]</scope>
    <source>
        <strain evidence="2">KCTC 39840</strain>
    </source>
</reference>
<dbReference type="EMBL" id="JAWSTH010000032">
    <property type="protein sequence ID" value="MDW5595406.1"/>
    <property type="molecule type" value="Genomic_DNA"/>
</dbReference>
<organism evidence="1 2">
    <name type="scientific">Conexibacter stalactiti</name>
    <dbReference type="NCBI Taxonomy" id="1940611"/>
    <lineage>
        <taxon>Bacteria</taxon>
        <taxon>Bacillati</taxon>
        <taxon>Actinomycetota</taxon>
        <taxon>Thermoleophilia</taxon>
        <taxon>Solirubrobacterales</taxon>
        <taxon>Conexibacteraceae</taxon>
        <taxon>Conexibacter</taxon>
    </lineage>
</organism>
<comment type="caution">
    <text evidence="1">The sequence shown here is derived from an EMBL/GenBank/DDBJ whole genome shotgun (WGS) entry which is preliminary data.</text>
</comment>
<protein>
    <recommendedName>
        <fullName evidence="3">DUF4406 domain-containing protein</fullName>
    </recommendedName>
</protein>
<gene>
    <name evidence="1" type="ORF">R7226_13740</name>
</gene>
<proteinExistence type="predicted"/>
<sequence length="122" mass="13058">MTQMVLIAGPYRSGTGDDPALIARNERAMHEVALEVFRRGHLAVTGEALALPLIRLEDPEATPGTPRFDEIFHPLARRLVARCDAVLRIGGPSAGADEMVALARDHGAAVLTGLDELPEVRG</sequence>
<name>A0ABU4HQ44_9ACTN</name>
<dbReference type="Gene3D" id="3.40.50.10400">
    <property type="entry name" value="Hypothetical protein PA1492"/>
    <property type="match status" value="1"/>
</dbReference>
<dbReference type="Proteomes" id="UP001284601">
    <property type="component" value="Unassembled WGS sequence"/>
</dbReference>
<evidence type="ECO:0000313" key="1">
    <source>
        <dbReference type="EMBL" id="MDW5595406.1"/>
    </source>
</evidence>
<keyword evidence="2" id="KW-1185">Reference proteome</keyword>
<evidence type="ECO:0008006" key="3">
    <source>
        <dbReference type="Google" id="ProtNLM"/>
    </source>
</evidence>
<evidence type="ECO:0000313" key="2">
    <source>
        <dbReference type="Proteomes" id="UP001284601"/>
    </source>
</evidence>